<name>A0A3R7PJH0_9TRYP</name>
<keyword evidence="3" id="KW-1185">Reference proteome</keyword>
<dbReference type="AlphaFoldDB" id="A0A3R7PJH0"/>
<feature type="compositionally biased region" description="Basic and acidic residues" evidence="1">
    <location>
        <begin position="243"/>
        <end position="252"/>
    </location>
</feature>
<feature type="region of interest" description="Disordered" evidence="1">
    <location>
        <begin position="597"/>
        <end position="688"/>
    </location>
</feature>
<feature type="compositionally biased region" description="Basic and acidic residues" evidence="1">
    <location>
        <begin position="635"/>
        <end position="650"/>
    </location>
</feature>
<feature type="region of interest" description="Disordered" evidence="1">
    <location>
        <begin position="725"/>
        <end position="833"/>
    </location>
</feature>
<feature type="compositionally biased region" description="Basic and acidic residues" evidence="1">
    <location>
        <begin position="807"/>
        <end position="823"/>
    </location>
</feature>
<feature type="compositionally biased region" description="Polar residues" evidence="1">
    <location>
        <begin position="543"/>
        <end position="560"/>
    </location>
</feature>
<feature type="compositionally biased region" description="Basic and acidic residues" evidence="1">
    <location>
        <begin position="666"/>
        <end position="676"/>
    </location>
</feature>
<dbReference type="RefSeq" id="XP_029231439.1">
    <property type="nucleotide sequence ID" value="XM_029368445.1"/>
</dbReference>
<reference evidence="2 3" key="1">
    <citation type="journal article" date="2018" name="BMC Genomics">
        <title>Genomic comparison of Trypanosoma conorhini and Trypanosoma rangeli to Trypanosoma cruzi strains of high and low virulence.</title>
        <authorList>
            <person name="Bradwell K.R."/>
            <person name="Koparde V.N."/>
            <person name="Matveyev A.V."/>
            <person name="Serrano M.G."/>
            <person name="Alves J.M."/>
            <person name="Parikh H."/>
            <person name="Huang B."/>
            <person name="Lee V."/>
            <person name="Espinosa-Alvarez O."/>
            <person name="Ortiz P.A."/>
            <person name="Costa-Martins A.G."/>
            <person name="Teixeira M.M."/>
            <person name="Buck G.A."/>
        </authorList>
    </citation>
    <scope>NUCLEOTIDE SEQUENCE [LARGE SCALE GENOMIC DNA]</scope>
    <source>
        <strain evidence="2 3">025E</strain>
    </source>
</reference>
<organism evidence="2 3">
    <name type="scientific">Trypanosoma conorhini</name>
    <dbReference type="NCBI Taxonomy" id="83891"/>
    <lineage>
        <taxon>Eukaryota</taxon>
        <taxon>Discoba</taxon>
        <taxon>Euglenozoa</taxon>
        <taxon>Kinetoplastea</taxon>
        <taxon>Metakinetoplastina</taxon>
        <taxon>Trypanosomatida</taxon>
        <taxon>Trypanosomatidae</taxon>
        <taxon>Trypanosoma</taxon>
    </lineage>
</organism>
<feature type="region of interest" description="Disordered" evidence="1">
    <location>
        <begin position="141"/>
        <end position="298"/>
    </location>
</feature>
<gene>
    <name evidence="2" type="ORF">Tco025E_01507</name>
</gene>
<feature type="compositionally biased region" description="Low complexity" evidence="1">
    <location>
        <begin position="164"/>
        <end position="204"/>
    </location>
</feature>
<comment type="caution">
    <text evidence="2">The sequence shown here is derived from an EMBL/GenBank/DDBJ whole genome shotgun (WGS) entry which is preliminary data.</text>
</comment>
<evidence type="ECO:0000313" key="2">
    <source>
        <dbReference type="EMBL" id="RNF26233.1"/>
    </source>
</evidence>
<dbReference type="OrthoDB" id="246939at2759"/>
<dbReference type="EMBL" id="MKKU01000051">
    <property type="protein sequence ID" value="RNF26233.1"/>
    <property type="molecule type" value="Genomic_DNA"/>
</dbReference>
<feature type="region of interest" description="Disordered" evidence="1">
    <location>
        <begin position="350"/>
        <end position="372"/>
    </location>
</feature>
<proteinExistence type="predicted"/>
<feature type="compositionally biased region" description="Polar residues" evidence="1">
    <location>
        <begin position="757"/>
        <end position="793"/>
    </location>
</feature>
<feature type="region of interest" description="Disordered" evidence="1">
    <location>
        <begin position="543"/>
        <end position="563"/>
    </location>
</feature>
<feature type="compositionally biased region" description="Low complexity" evidence="1">
    <location>
        <begin position="616"/>
        <end position="633"/>
    </location>
</feature>
<dbReference type="GeneID" id="40315118"/>
<dbReference type="Proteomes" id="UP000284403">
    <property type="component" value="Unassembled WGS sequence"/>
</dbReference>
<feature type="region of interest" description="Disordered" evidence="1">
    <location>
        <begin position="1"/>
        <end position="101"/>
    </location>
</feature>
<protein>
    <submittedName>
        <fullName evidence="2">Uncharacterized protein</fullName>
    </submittedName>
</protein>
<evidence type="ECO:0000313" key="3">
    <source>
        <dbReference type="Proteomes" id="UP000284403"/>
    </source>
</evidence>
<feature type="compositionally biased region" description="Acidic residues" evidence="1">
    <location>
        <begin position="1"/>
        <end position="13"/>
    </location>
</feature>
<sequence>MSTHEEYEDDFELSTDGSPPDHKISPPPSSKSPQVPQSSLEGLKAGLQPKTSRQASSGLDGKRHASSSAASGGGRPPQLIRPPEPRTALATPPSTSDGSHFLHVSKLTSVVQMEPERGVAQHFGYRAVDDETVNSLAASVSSLHDPYSGTAGPAEARRHVMDPAASSVKYASASSSSTSSASPGRHAAHPAAAAASEAQATKPPSNAERRISGSEANRGQARRGRNPGSVSSDNGKKAPRSVDVWKRHEVTPLRKTSKTSHAGEASPARRRQKPSHPVRNSSHTREETSPTSDPKGVLWRSIESAHDKSNIHSEEGEFISETEDASRSLRREQLLQTLAKTKDELASVRRARRALEMPSRASQRSSRKGKPRWARMDLDRLERENEHLQRILDLRSVWGGSIDLPLRIAEEELKHVLDELNRVKRRRRDLWTEDRRSSILFTQIVKDQQPTREKVARQYREGMYNRLTLQMKVEGLQEKIAATQETSCRLAKQVRQLEESMQAEGLTQMKPEEYIAMQQDVEKNAVKIDRLVTSVTTMSGKSEYQSFSGTHGTNEDTSNVRFPGRGQMETLLLKLIRQVEQKEARIKSLRQSFARTGSTVPKSKGSLAKFAARKQSLTGSRTGSSMSRLSSNSILHKDGPLAPRRTDVKAAAHSVPPSKSESVRLQQEKEKVERVKRTIPPPGADGRRVIASKLPASSLVKLDGSLSELSENHKGGSALFPVCASPTNSSRASEFSPKTVDNNVKKHPALNDETKSKMTASPHSGSELHSSHSPFQGSPTQFSPNSLGKSGSSRVVAISDGRPSNEVGKEEVADAAQEAREGAAKTPIWLDEY</sequence>
<accession>A0A3R7PJH0</accession>
<evidence type="ECO:0000256" key="1">
    <source>
        <dbReference type="SAM" id="MobiDB-lite"/>
    </source>
</evidence>